<gene>
    <name evidence="1" type="ORF">ABID43_003034</name>
</gene>
<name>A0ABV2L6L1_9HYPH</name>
<keyword evidence="2" id="KW-1185">Reference proteome</keyword>
<dbReference type="EMBL" id="JBEPMM010000008">
    <property type="protein sequence ID" value="MET3693484.1"/>
    <property type="molecule type" value="Genomic_DNA"/>
</dbReference>
<protein>
    <recommendedName>
        <fullName evidence="3">ATP-binding protein</fullName>
    </recommendedName>
</protein>
<accession>A0ABV2L6L1</accession>
<organism evidence="1 2">
    <name type="scientific">Methylobacterium goesingense</name>
    <dbReference type="NCBI Taxonomy" id="243690"/>
    <lineage>
        <taxon>Bacteria</taxon>
        <taxon>Pseudomonadati</taxon>
        <taxon>Pseudomonadota</taxon>
        <taxon>Alphaproteobacteria</taxon>
        <taxon>Hyphomicrobiales</taxon>
        <taxon>Methylobacteriaceae</taxon>
        <taxon>Methylobacterium</taxon>
    </lineage>
</organism>
<evidence type="ECO:0000313" key="2">
    <source>
        <dbReference type="Proteomes" id="UP001549145"/>
    </source>
</evidence>
<comment type="caution">
    <text evidence="1">The sequence shown here is derived from an EMBL/GenBank/DDBJ whole genome shotgun (WGS) entry which is preliminary data.</text>
</comment>
<dbReference type="InterPro" id="IPR056955">
    <property type="entry name" value="ORC-CDC6-like"/>
</dbReference>
<reference evidence="1 2" key="1">
    <citation type="submission" date="2024-06" db="EMBL/GenBank/DDBJ databases">
        <title>Genomic Encyclopedia of Type Strains, Phase IV (KMG-IV): sequencing the most valuable type-strain genomes for metagenomic binning, comparative biology and taxonomic classification.</title>
        <authorList>
            <person name="Goeker M."/>
        </authorList>
    </citation>
    <scope>NUCLEOTIDE SEQUENCE [LARGE SCALE GENOMIC DNA]</scope>
    <source>
        <strain evidence="1 2">DSM 21331</strain>
    </source>
</reference>
<dbReference type="RefSeq" id="WP_238280678.1">
    <property type="nucleotide sequence ID" value="NZ_BPQL01000095.1"/>
</dbReference>
<dbReference type="InterPro" id="IPR027417">
    <property type="entry name" value="P-loop_NTPase"/>
</dbReference>
<proteinExistence type="predicted"/>
<dbReference type="Pfam" id="PF24389">
    <property type="entry name" value="ORC-CDC6-like"/>
    <property type="match status" value="1"/>
</dbReference>
<evidence type="ECO:0008006" key="3">
    <source>
        <dbReference type="Google" id="ProtNLM"/>
    </source>
</evidence>
<sequence>MATISEKELAAVSMPSETIERLSELFGNYKAEYLQEKIFDLFTKPAYFPELETGRPCVLVGGRGTGKTTVLRSLSYEGRYALNKDTSEDVSSWPYYGFYMRVDTNRVTAFSGPDLPDKTWAKLFAHYMNMLLCSQAFRFLRWYKDLLPSSESLSAESCRLIAVSLRLESCRNIDELISSLNGARIQFEAYLNNLNPDSLPPLSLQGAPIELLVEQLGVIPQFAGKRFFFLLDEYENFLDYQQVVVNTLIKHSGGPHTFKVGVRELGWRARHTSNVNERLTSPADYALITIAEKLDDTRFENFASEILNQRMSYLGVSLGGQVASIQDMLPGLSPEEEAELLGVQAKNKDELSRLGLRGKSLPTELSSIPPLELYYLLSGCSSAIELHEKLESRADDSQKWSVSYNNYKHALLFTIKEKKSGLRKYYTGWETFVSLSGRNIRYLIELVDQTLIAHANESVDLSTLNKPVSYETQTRSASNVGRKNVSELEGLSVRGAQLAKLVLGFGRVFQVMAQDAINHTPEANQFHFPGSGEIPEEVVEILQAGVMHLALVRSTGNKLLRDEIKEYDYSLHPIFAPFFVFSHRKKRKILVTPHQISALITKPTIAIRDILAKQHRSDDSPVPDQLALFGGYYESNS</sequence>
<dbReference type="Proteomes" id="UP001549145">
    <property type="component" value="Unassembled WGS sequence"/>
</dbReference>
<dbReference type="SUPFAM" id="SSF52540">
    <property type="entry name" value="P-loop containing nucleoside triphosphate hydrolases"/>
    <property type="match status" value="1"/>
</dbReference>
<evidence type="ECO:0000313" key="1">
    <source>
        <dbReference type="EMBL" id="MET3693484.1"/>
    </source>
</evidence>